<dbReference type="Gene3D" id="3.40.30.10">
    <property type="entry name" value="Glutaredoxin"/>
    <property type="match status" value="1"/>
</dbReference>
<dbReference type="KEGG" id="tvd:SG34_019265"/>
<dbReference type="AlphaFoldDB" id="A0AAE9YZM5"/>
<evidence type="ECO:0000259" key="1">
    <source>
        <dbReference type="Pfam" id="PF00462"/>
    </source>
</evidence>
<feature type="domain" description="Glutaredoxin" evidence="1">
    <location>
        <begin position="96"/>
        <end position="155"/>
    </location>
</feature>
<dbReference type="EMBL" id="CP059733">
    <property type="protein sequence ID" value="WDE03517.1"/>
    <property type="molecule type" value="Genomic_DNA"/>
</dbReference>
<accession>A0AAE9YZM5</accession>
<reference evidence="2 3" key="1">
    <citation type="journal article" date="2015" name="Genome Announc.">
        <title>Draft Genome Sequences of Marine Isolates of Thalassomonas viridans and Thalassomonas actiniarum.</title>
        <authorList>
            <person name="Olonade I."/>
            <person name="van Zyl L.J."/>
            <person name="Trindade M."/>
        </authorList>
    </citation>
    <scope>NUCLEOTIDE SEQUENCE [LARGE SCALE GENOMIC DNA]</scope>
    <source>
        <strain evidence="2 3">XOM25</strain>
    </source>
</reference>
<gene>
    <name evidence="2" type="ORF">SG34_019265</name>
</gene>
<dbReference type="GO" id="GO:0045454">
    <property type="term" value="P:cell redox homeostasis"/>
    <property type="evidence" value="ECO:0007669"/>
    <property type="project" value="TreeGrafter"/>
</dbReference>
<dbReference type="PROSITE" id="PS51354">
    <property type="entry name" value="GLUTAREDOXIN_2"/>
    <property type="match status" value="1"/>
</dbReference>
<dbReference type="InterPro" id="IPR002109">
    <property type="entry name" value="Glutaredoxin"/>
</dbReference>
<dbReference type="RefSeq" id="WP_084724204.1">
    <property type="nucleotide sequence ID" value="NZ_CP059733.1"/>
</dbReference>
<organism evidence="2 3">
    <name type="scientific">Thalassomonas viridans</name>
    <dbReference type="NCBI Taxonomy" id="137584"/>
    <lineage>
        <taxon>Bacteria</taxon>
        <taxon>Pseudomonadati</taxon>
        <taxon>Pseudomonadota</taxon>
        <taxon>Gammaproteobacteria</taxon>
        <taxon>Alteromonadales</taxon>
        <taxon>Colwelliaceae</taxon>
        <taxon>Thalassomonas</taxon>
    </lineage>
</organism>
<dbReference type="Pfam" id="PF00462">
    <property type="entry name" value="Glutaredoxin"/>
    <property type="match status" value="1"/>
</dbReference>
<dbReference type="SUPFAM" id="SSF52833">
    <property type="entry name" value="Thioredoxin-like"/>
    <property type="match status" value="1"/>
</dbReference>
<dbReference type="CDD" id="cd02976">
    <property type="entry name" value="NrdH"/>
    <property type="match status" value="1"/>
</dbReference>
<dbReference type="InterPro" id="IPR051548">
    <property type="entry name" value="Grx-like_ET"/>
</dbReference>
<dbReference type="PANTHER" id="PTHR34386">
    <property type="entry name" value="GLUTAREDOXIN"/>
    <property type="match status" value="1"/>
</dbReference>
<dbReference type="InterPro" id="IPR036249">
    <property type="entry name" value="Thioredoxin-like_sf"/>
</dbReference>
<protein>
    <submittedName>
        <fullName evidence="2">Glutaredoxin family protein</fullName>
    </submittedName>
</protein>
<dbReference type="GO" id="GO:0009055">
    <property type="term" value="F:electron transfer activity"/>
    <property type="evidence" value="ECO:0007669"/>
    <property type="project" value="TreeGrafter"/>
</dbReference>
<dbReference type="PANTHER" id="PTHR34386:SF1">
    <property type="entry name" value="GLUTAREDOXIN-LIKE PROTEIN NRDH"/>
    <property type="match status" value="1"/>
</dbReference>
<proteinExistence type="predicted"/>
<evidence type="ECO:0000313" key="2">
    <source>
        <dbReference type="EMBL" id="WDE03517.1"/>
    </source>
</evidence>
<name>A0AAE9YZM5_9GAMM</name>
<keyword evidence="3" id="KW-1185">Reference proteome</keyword>
<sequence length="173" mass="19355">MGKYKRLFLGIVFVSQGFYPGRQASFGKIITIRTDCMSNQSSFLSKVKEVISYALIIGLGLGLGLAGKSAWEWYNQVPPYIETDTRKHFANVSNKVVVYTTQWCGFCKQTKEFLNNNNIAFLERDIEAGDSDIDTLYQSIGHPGVPKIVIGDKIINGFNLALIKQELGEHNLL</sequence>
<reference evidence="2 3" key="2">
    <citation type="journal article" date="2022" name="Mar. Drugs">
        <title>Bioassay-Guided Fractionation Leads to the Detection of Cholic Acid Generated by the Rare Thalassomonas sp.</title>
        <authorList>
            <person name="Pheiffer F."/>
            <person name="Schneider Y.K."/>
            <person name="Hansen E.H."/>
            <person name="Andersen J.H."/>
            <person name="Isaksson J."/>
            <person name="Busche T."/>
            <person name="R C."/>
            <person name="Kalinowski J."/>
            <person name="Zyl L.V."/>
            <person name="Trindade M."/>
        </authorList>
    </citation>
    <scope>NUCLEOTIDE SEQUENCE [LARGE SCALE GENOMIC DNA]</scope>
    <source>
        <strain evidence="2 3">XOM25</strain>
    </source>
</reference>
<dbReference type="Proteomes" id="UP000032352">
    <property type="component" value="Chromosome"/>
</dbReference>
<evidence type="ECO:0000313" key="3">
    <source>
        <dbReference type="Proteomes" id="UP000032352"/>
    </source>
</evidence>